<reference evidence="1 2" key="1">
    <citation type="submission" date="2024-09" db="EMBL/GenBank/DDBJ databases">
        <authorList>
            <person name="Sun Q."/>
            <person name="Mori K."/>
        </authorList>
    </citation>
    <scope>NUCLEOTIDE SEQUENCE [LARGE SCALE GENOMIC DNA]</scope>
    <source>
        <strain evidence="1 2">TISTR 2452</strain>
    </source>
</reference>
<dbReference type="Gene3D" id="3.30.429.10">
    <property type="entry name" value="Macrophage Migration Inhibitory Factor"/>
    <property type="match status" value="1"/>
</dbReference>
<name>A0ABV5KQN1_9BACL</name>
<proteinExistence type="predicted"/>
<dbReference type="Proteomes" id="UP001589747">
    <property type="component" value="Unassembled WGS sequence"/>
</dbReference>
<evidence type="ECO:0000313" key="2">
    <source>
        <dbReference type="Proteomes" id="UP001589747"/>
    </source>
</evidence>
<protein>
    <submittedName>
        <fullName evidence="1">DUF1904 family protein</fullName>
    </submittedName>
</protein>
<evidence type="ECO:0000313" key="1">
    <source>
        <dbReference type="EMBL" id="MFB9327541.1"/>
    </source>
</evidence>
<dbReference type="Pfam" id="PF08921">
    <property type="entry name" value="DUF1904"/>
    <property type="match status" value="1"/>
</dbReference>
<dbReference type="InterPro" id="IPR014347">
    <property type="entry name" value="Tautomerase/MIF_sf"/>
</dbReference>
<dbReference type="RefSeq" id="WP_377495952.1">
    <property type="nucleotide sequence ID" value="NZ_JBHMDO010000026.1"/>
</dbReference>
<keyword evidence="2" id="KW-1185">Reference proteome</keyword>
<gene>
    <name evidence="1" type="ORF">ACFFSY_16545</name>
</gene>
<dbReference type="EMBL" id="JBHMDO010000026">
    <property type="protein sequence ID" value="MFB9327541.1"/>
    <property type="molecule type" value="Genomic_DNA"/>
</dbReference>
<comment type="caution">
    <text evidence="1">The sequence shown here is derived from an EMBL/GenBank/DDBJ whole genome shotgun (WGS) entry which is preliminary data.</text>
</comment>
<organism evidence="1 2">
    <name type="scientific">Paenibacillus aurantiacus</name>
    <dbReference type="NCBI Taxonomy" id="1936118"/>
    <lineage>
        <taxon>Bacteria</taxon>
        <taxon>Bacillati</taxon>
        <taxon>Bacillota</taxon>
        <taxon>Bacilli</taxon>
        <taxon>Bacillales</taxon>
        <taxon>Paenibacillaceae</taxon>
        <taxon>Paenibacillus</taxon>
    </lineage>
</organism>
<dbReference type="InterPro" id="IPR015017">
    <property type="entry name" value="DUF1904"/>
</dbReference>
<dbReference type="SUPFAM" id="SSF55331">
    <property type="entry name" value="Tautomerase/MIF"/>
    <property type="match status" value="1"/>
</dbReference>
<sequence length="110" mass="11998">MPQLTFRGVAQGALASVIGPLVAELADICECGLDNFTVDLMETVPIYGGEGTASYPFAEAAWFERGDDARDRFAEAVTRHLRAAGVAELELAFKVYREEMYYINGRPCGS</sequence>
<accession>A0ABV5KQN1</accession>